<name>A0A0D0AIF5_9AGAM</name>
<dbReference type="HOGENOM" id="CLU_2851221_0_0_1"/>
<dbReference type="STRING" id="930992.A0A0D0AIF5"/>
<evidence type="ECO:0000313" key="3">
    <source>
        <dbReference type="Proteomes" id="UP000054485"/>
    </source>
</evidence>
<feature type="region of interest" description="Disordered" evidence="1">
    <location>
        <begin position="1"/>
        <end position="25"/>
    </location>
</feature>
<keyword evidence="3" id="KW-1185">Reference proteome</keyword>
<dbReference type="Proteomes" id="UP000054485">
    <property type="component" value="Unassembled WGS sequence"/>
</dbReference>
<gene>
    <name evidence="2" type="ORF">CY34DRAFT_19555</name>
</gene>
<proteinExistence type="predicted"/>
<accession>A0A0D0AIF5</accession>
<dbReference type="InParanoid" id="A0A0D0AIF5"/>
<reference evidence="2 3" key="1">
    <citation type="submission" date="2014-04" db="EMBL/GenBank/DDBJ databases">
        <authorList>
            <consortium name="DOE Joint Genome Institute"/>
            <person name="Kuo A."/>
            <person name="Ruytinx J."/>
            <person name="Rineau F."/>
            <person name="Colpaert J."/>
            <person name="Kohler A."/>
            <person name="Nagy L.G."/>
            <person name="Floudas D."/>
            <person name="Copeland A."/>
            <person name="Barry K.W."/>
            <person name="Cichocki N."/>
            <person name="Veneault-Fourrey C."/>
            <person name="LaButti K."/>
            <person name="Lindquist E.A."/>
            <person name="Lipzen A."/>
            <person name="Lundell T."/>
            <person name="Morin E."/>
            <person name="Murat C."/>
            <person name="Sun H."/>
            <person name="Tunlid A."/>
            <person name="Henrissat B."/>
            <person name="Grigoriev I.V."/>
            <person name="Hibbett D.S."/>
            <person name="Martin F."/>
            <person name="Nordberg H.P."/>
            <person name="Cantor M.N."/>
            <person name="Hua S.X."/>
        </authorList>
    </citation>
    <scope>NUCLEOTIDE SEQUENCE [LARGE SCALE GENOMIC DNA]</scope>
    <source>
        <strain evidence="2 3">UH-Slu-Lm8-n1</strain>
    </source>
</reference>
<reference evidence="3" key="2">
    <citation type="submission" date="2015-01" db="EMBL/GenBank/DDBJ databases">
        <title>Evolutionary Origins and Diversification of the Mycorrhizal Mutualists.</title>
        <authorList>
            <consortium name="DOE Joint Genome Institute"/>
            <consortium name="Mycorrhizal Genomics Consortium"/>
            <person name="Kohler A."/>
            <person name="Kuo A."/>
            <person name="Nagy L.G."/>
            <person name="Floudas D."/>
            <person name="Copeland A."/>
            <person name="Barry K.W."/>
            <person name="Cichocki N."/>
            <person name="Veneault-Fourrey C."/>
            <person name="LaButti K."/>
            <person name="Lindquist E.A."/>
            <person name="Lipzen A."/>
            <person name="Lundell T."/>
            <person name="Morin E."/>
            <person name="Murat C."/>
            <person name="Riley R."/>
            <person name="Ohm R."/>
            <person name="Sun H."/>
            <person name="Tunlid A."/>
            <person name="Henrissat B."/>
            <person name="Grigoriev I.V."/>
            <person name="Hibbett D.S."/>
            <person name="Martin F."/>
        </authorList>
    </citation>
    <scope>NUCLEOTIDE SEQUENCE [LARGE SCALE GENOMIC DNA]</scope>
    <source>
        <strain evidence="3">UH-Slu-Lm8-n1</strain>
    </source>
</reference>
<dbReference type="EMBL" id="KN836636">
    <property type="protein sequence ID" value="KIK31803.1"/>
    <property type="molecule type" value="Genomic_DNA"/>
</dbReference>
<sequence>MSWGYHGLDHEGSEEEEKEKTLETGREVSRLATDATYHGTPATQVNRIVSHPTTWNWYNEHVGKK</sequence>
<protein>
    <submittedName>
        <fullName evidence="2">Uncharacterized protein</fullName>
    </submittedName>
</protein>
<evidence type="ECO:0000313" key="2">
    <source>
        <dbReference type="EMBL" id="KIK31803.1"/>
    </source>
</evidence>
<organism evidence="2 3">
    <name type="scientific">Suillus luteus UH-Slu-Lm8-n1</name>
    <dbReference type="NCBI Taxonomy" id="930992"/>
    <lineage>
        <taxon>Eukaryota</taxon>
        <taxon>Fungi</taxon>
        <taxon>Dikarya</taxon>
        <taxon>Basidiomycota</taxon>
        <taxon>Agaricomycotina</taxon>
        <taxon>Agaricomycetes</taxon>
        <taxon>Agaricomycetidae</taxon>
        <taxon>Boletales</taxon>
        <taxon>Suillineae</taxon>
        <taxon>Suillaceae</taxon>
        <taxon>Suillus</taxon>
    </lineage>
</organism>
<dbReference type="AlphaFoldDB" id="A0A0D0AIF5"/>
<evidence type="ECO:0000256" key="1">
    <source>
        <dbReference type="SAM" id="MobiDB-lite"/>
    </source>
</evidence>